<accession>A0ABW7CD49</accession>
<sequence>MSNGAPVGPRVNDDSAMALGRSPLLIDRPRLWPSNSGYGSGFSADVVASSSAQFRHWLYLAIPSSSLF</sequence>
<proteinExistence type="predicted"/>
<reference evidence="2" key="1">
    <citation type="journal article" date="2024" name="Algal Res.">
        <title>Biochemical, toxicological and genomic investigation of a high-biomass producing Limnothrix strain isolated from Italian shallow drinking water reservoir.</title>
        <authorList>
            <person name="Simonazzi M."/>
            <person name="Shishido T.K."/>
            <person name="Delbaje E."/>
            <person name="Wahlsten M."/>
            <person name="Fewer D.P."/>
            <person name="Sivonen K."/>
            <person name="Pezzolesi L."/>
            <person name="Pistocchi R."/>
        </authorList>
    </citation>
    <scope>NUCLEOTIDE SEQUENCE [LARGE SCALE GENOMIC DNA]</scope>
    <source>
        <strain evidence="2">LRLZ20PSL1</strain>
    </source>
</reference>
<evidence type="ECO:0000313" key="2">
    <source>
        <dbReference type="Proteomes" id="UP001604335"/>
    </source>
</evidence>
<comment type="caution">
    <text evidence="1">The sequence shown here is derived from an EMBL/GenBank/DDBJ whole genome shotgun (WGS) entry which is preliminary data.</text>
</comment>
<dbReference type="RefSeq" id="WP_393014605.1">
    <property type="nucleotide sequence ID" value="NZ_JAZAQF010000086.1"/>
</dbReference>
<organism evidence="1 2">
    <name type="scientific">Limnothrix redekei LRLZ20PSL1</name>
    <dbReference type="NCBI Taxonomy" id="3112953"/>
    <lineage>
        <taxon>Bacteria</taxon>
        <taxon>Bacillati</taxon>
        <taxon>Cyanobacteriota</taxon>
        <taxon>Cyanophyceae</taxon>
        <taxon>Pseudanabaenales</taxon>
        <taxon>Pseudanabaenaceae</taxon>
        <taxon>Limnothrix</taxon>
    </lineage>
</organism>
<protein>
    <submittedName>
        <fullName evidence="1">Uncharacterized protein</fullName>
    </submittedName>
</protein>
<keyword evidence="2" id="KW-1185">Reference proteome</keyword>
<dbReference type="Proteomes" id="UP001604335">
    <property type="component" value="Unassembled WGS sequence"/>
</dbReference>
<evidence type="ECO:0000313" key="1">
    <source>
        <dbReference type="EMBL" id="MFG3818961.1"/>
    </source>
</evidence>
<gene>
    <name evidence="1" type="ORF">VPK24_15060</name>
</gene>
<dbReference type="EMBL" id="JAZAQF010000086">
    <property type="protein sequence ID" value="MFG3818961.1"/>
    <property type="molecule type" value="Genomic_DNA"/>
</dbReference>
<name>A0ABW7CD49_9CYAN</name>